<dbReference type="OrthoDB" id="2906821at2759"/>
<reference evidence="2" key="1">
    <citation type="journal article" date="2020" name="New Phytol.">
        <title>Comparative genomics reveals dynamic genome evolution in host specialist ectomycorrhizal fungi.</title>
        <authorList>
            <person name="Lofgren L.A."/>
            <person name="Nguyen N.H."/>
            <person name="Vilgalys R."/>
            <person name="Ruytinx J."/>
            <person name="Liao H.L."/>
            <person name="Branco S."/>
            <person name="Kuo A."/>
            <person name="LaButti K."/>
            <person name="Lipzen A."/>
            <person name="Andreopoulos W."/>
            <person name="Pangilinan J."/>
            <person name="Riley R."/>
            <person name="Hundley H."/>
            <person name="Na H."/>
            <person name="Barry K."/>
            <person name="Grigoriev I.V."/>
            <person name="Stajich J.E."/>
            <person name="Kennedy P.G."/>
        </authorList>
    </citation>
    <scope>NUCLEOTIDE SEQUENCE</scope>
    <source>
        <strain evidence="2">S12</strain>
    </source>
</reference>
<keyword evidence="3" id="KW-1185">Reference proteome</keyword>
<dbReference type="EMBL" id="JABBWE010000091">
    <property type="protein sequence ID" value="KAG1786531.1"/>
    <property type="molecule type" value="Genomic_DNA"/>
</dbReference>
<dbReference type="GeneID" id="64589749"/>
<evidence type="ECO:0000256" key="1">
    <source>
        <dbReference type="SAM" id="MobiDB-lite"/>
    </source>
</evidence>
<organism evidence="2 3">
    <name type="scientific">Suillus plorans</name>
    <dbReference type="NCBI Taxonomy" id="116603"/>
    <lineage>
        <taxon>Eukaryota</taxon>
        <taxon>Fungi</taxon>
        <taxon>Dikarya</taxon>
        <taxon>Basidiomycota</taxon>
        <taxon>Agaricomycotina</taxon>
        <taxon>Agaricomycetes</taxon>
        <taxon>Agaricomycetidae</taxon>
        <taxon>Boletales</taxon>
        <taxon>Suillineae</taxon>
        <taxon>Suillaceae</taxon>
        <taxon>Suillus</taxon>
    </lineage>
</organism>
<sequence length="1192" mass="131391">MAISEGDIPRLQQIINVAMRNGASIREVVNKLEDALEGAYSPRGYGAEDLDIATLVFRLGGRQLLFALNHKLGLPSLRTLRTKSTFTSVMPTIGPIRDEQFHQNIDSIVLSSHGDSSPRRGVSLMIDEIALEEMAVHFSKYNKVGGLCWKHSHIVDPVLRTYNSAADIAQKIHDGDVHLGKELTVIGASCFGEDEIYPLLAAPTCKTEDATDMEKILARTIRCWSTSGAAARVGPIWSFATDGDATRRAAGHKLFLKTSLSEDSPLYGSLINLAGLNLFTGDGEVTLDFDFKHIFKRICTLIRSPAGIVLNNGRVINSMVLLRYLVWLPAYDEEAVIKLLYPDDPQDVPRAVELMQAIIEFCKHQQHGINNSFSTDIDARADFNSIALLSALIESILSPFIDVSMSLSDQMKSLSCCSHLAFAFFHAHRRSFMSYQLYYDIQTTIKNAFFCLAKQQCLDPHAPFFLGDIGDDPLELLFGRTRMIGGHNSAFSYAQALDRIGAAKDIDTIFKRRPELDPGHRRLKLTRQEGVDHINRELWKGDIIAGRCDLPFSWRSGRESALTILSKSQLDPIHYSFTDLFNSGEIDMLRPFGENKYLGINTDDNLEDTSRVPIPSPPAPTLLPSLQHLETSLDGDAYNLPASGEMEANEDDELMLTFEEQLVDESSIDSPSAATRSHVVRDLSAPPLPEGPGIRPDDYLLFKGRWIHKQTVCRLVINKDFVSKSLNRLERVRSGYTKVHKRIDMSAGRITNQNLFLVGDIFLTLLRSGRSLSIGALRSTTLSVSNVSRPSINVTVMKASRTTVKITGQLLTIIPTQASPDNAVLFLWNGGYVTSRSAIQGTTSATERVIIVTVPGSLVEPINPDPTFIRLRDDINTDDFSQVNGGQSTWQIARDALQAACDLLWAKATDMSVSLNSIAVVVPSDLKAFPYQLADGTLAIVSVEATNQLAASGGERITTCLLCEAKVSGMRPHMGLHILRALYHIPEANMKDSVGTILPCGFCGRSGRPECALKVKVAASGPLSWETKCVYKHTFRYGFADAGSANTPSRNVPLNCYLCHPALVPELGKSKRRAREGYVEGVWRYNMVEHILAEHEEYAVPGHREIGAALPEGVWLTMKLEELEQKAAGIPRERFQVSPPPAMVTMHDKENHPVASGSRKLKRSGTQIGTSRPSKKARAASSRLQVSFSAVA</sequence>
<dbReference type="AlphaFoldDB" id="A0A9P7DBV3"/>
<gene>
    <name evidence="2" type="ORF">HD556DRAFT_1047276</name>
</gene>
<dbReference type="RefSeq" id="XP_041153966.1">
    <property type="nucleotide sequence ID" value="XM_041295985.1"/>
</dbReference>
<name>A0A9P7DBV3_9AGAM</name>
<protein>
    <submittedName>
        <fullName evidence="2">Uncharacterized protein</fullName>
    </submittedName>
</protein>
<proteinExistence type="predicted"/>
<accession>A0A9P7DBV3</accession>
<feature type="region of interest" description="Disordered" evidence="1">
    <location>
        <begin position="1148"/>
        <end position="1181"/>
    </location>
</feature>
<evidence type="ECO:0000313" key="3">
    <source>
        <dbReference type="Proteomes" id="UP000719766"/>
    </source>
</evidence>
<dbReference type="Proteomes" id="UP000719766">
    <property type="component" value="Unassembled WGS sequence"/>
</dbReference>
<comment type="caution">
    <text evidence="2">The sequence shown here is derived from an EMBL/GenBank/DDBJ whole genome shotgun (WGS) entry which is preliminary data.</text>
</comment>
<evidence type="ECO:0000313" key="2">
    <source>
        <dbReference type="EMBL" id="KAG1786531.1"/>
    </source>
</evidence>